<gene>
    <name evidence="2" type="ORF">GCM10007907_41510</name>
</gene>
<feature type="signal peptide" evidence="1">
    <location>
        <begin position="1"/>
        <end position="17"/>
    </location>
</feature>
<keyword evidence="3" id="KW-1185">Reference proteome</keyword>
<organism evidence="2 3">
    <name type="scientific">Chitinimonas prasina</name>
    <dbReference type="NCBI Taxonomy" id="1434937"/>
    <lineage>
        <taxon>Bacteria</taxon>
        <taxon>Pseudomonadati</taxon>
        <taxon>Pseudomonadota</taxon>
        <taxon>Betaproteobacteria</taxon>
        <taxon>Neisseriales</taxon>
        <taxon>Chitinibacteraceae</taxon>
        <taxon>Chitinimonas</taxon>
    </lineage>
</organism>
<name>A0ABQ5YPW1_9NEIS</name>
<evidence type="ECO:0000313" key="2">
    <source>
        <dbReference type="EMBL" id="GLR15361.1"/>
    </source>
</evidence>
<sequence length="88" mass="10160">MLARLILPMLLLVPAQAAGPTLPDKYSPIFYEHLPGKEKARCEKYVNELVLIEKRKKMGAKPWDLEKMAAKQAKIEADYDKYCLRLQK</sequence>
<reference evidence="3" key="1">
    <citation type="journal article" date="2019" name="Int. J. Syst. Evol. Microbiol.">
        <title>The Global Catalogue of Microorganisms (GCM) 10K type strain sequencing project: providing services to taxonomists for standard genome sequencing and annotation.</title>
        <authorList>
            <consortium name="The Broad Institute Genomics Platform"/>
            <consortium name="The Broad Institute Genome Sequencing Center for Infectious Disease"/>
            <person name="Wu L."/>
            <person name="Ma J."/>
        </authorList>
    </citation>
    <scope>NUCLEOTIDE SEQUENCE [LARGE SCALE GENOMIC DNA]</scope>
    <source>
        <strain evidence="3">NBRC 110044</strain>
    </source>
</reference>
<accession>A0ABQ5YPW1</accession>
<evidence type="ECO:0000313" key="3">
    <source>
        <dbReference type="Proteomes" id="UP001156706"/>
    </source>
</evidence>
<keyword evidence="1" id="KW-0732">Signal</keyword>
<feature type="chain" id="PRO_5045945984" evidence="1">
    <location>
        <begin position="18"/>
        <end position="88"/>
    </location>
</feature>
<dbReference type="Proteomes" id="UP001156706">
    <property type="component" value="Unassembled WGS sequence"/>
</dbReference>
<comment type="caution">
    <text evidence="2">The sequence shown here is derived from an EMBL/GenBank/DDBJ whole genome shotgun (WGS) entry which is preliminary data.</text>
</comment>
<evidence type="ECO:0000256" key="1">
    <source>
        <dbReference type="SAM" id="SignalP"/>
    </source>
</evidence>
<proteinExistence type="predicted"/>
<protein>
    <submittedName>
        <fullName evidence="2">Uncharacterized protein</fullName>
    </submittedName>
</protein>
<dbReference type="EMBL" id="BSOG01000008">
    <property type="protein sequence ID" value="GLR15361.1"/>
    <property type="molecule type" value="Genomic_DNA"/>
</dbReference>